<dbReference type="InterPro" id="IPR027417">
    <property type="entry name" value="P-loop_NTPase"/>
</dbReference>
<name>A0A0F9GUK6_9ZZZZ</name>
<dbReference type="EMBL" id="LAZR01027095">
    <property type="protein sequence ID" value="KKL66782.1"/>
    <property type="molecule type" value="Genomic_DNA"/>
</dbReference>
<evidence type="ECO:0000313" key="1">
    <source>
        <dbReference type="EMBL" id="KKL66782.1"/>
    </source>
</evidence>
<proteinExistence type="predicted"/>
<accession>A0A0F9GUK6</accession>
<dbReference type="Gene3D" id="3.40.50.300">
    <property type="entry name" value="P-loop containing nucleotide triphosphate hydrolases"/>
    <property type="match status" value="1"/>
</dbReference>
<protein>
    <submittedName>
        <fullName evidence="1">Uncharacterized protein</fullName>
    </submittedName>
</protein>
<dbReference type="AlphaFoldDB" id="A0A0F9GUK6"/>
<feature type="non-terminal residue" evidence="1">
    <location>
        <position position="97"/>
    </location>
</feature>
<organism evidence="1">
    <name type="scientific">marine sediment metagenome</name>
    <dbReference type="NCBI Taxonomy" id="412755"/>
    <lineage>
        <taxon>unclassified sequences</taxon>
        <taxon>metagenomes</taxon>
        <taxon>ecological metagenomes</taxon>
    </lineage>
</organism>
<comment type="caution">
    <text evidence="1">The sequence shown here is derived from an EMBL/GenBank/DDBJ whole genome shotgun (WGS) entry which is preliminary data.</text>
</comment>
<reference evidence="1" key="1">
    <citation type="journal article" date="2015" name="Nature">
        <title>Complex archaea that bridge the gap between prokaryotes and eukaryotes.</title>
        <authorList>
            <person name="Spang A."/>
            <person name="Saw J.H."/>
            <person name="Jorgensen S.L."/>
            <person name="Zaremba-Niedzwiedzka K."/>
            <person name="Martijn J."/>
            <person name="Lind A.E."/>
            <person name="van Eijk R."/>
            <person name="Schleper C."/>
            <person name="Guy L."/>
            <person name="Ettema T.J."/>
        </authorList>
    </citation>
    <scope>NUCLEOTIDE SEQUENCE</scope>
</reference>
<gene>
    <name evidence="1" type="ORF">LCGC14_2141530</name>
</gene>
<sequence length="97" mass="11005">MNLATSSINWIDENLQIINKNGELVPLHPNDGQLMLADIIQKQRQAGFPVRILLLKPRQVGWSTWSEAEAFYEINSRSNWTALCVSADTESTDMVFN</sequence>